<feature type="transmembrane region" description="Helical" evidence="1">
    <location>
        <begin position="128"/>
        <end position="148"/>
    </location>
</feature>
<evidence type="ECO:0000256" key="1">
    <source>
        <dbReference type="SAM" id="Phobius"/>
    </source>
</evidence>
<feature type="transmembrane region" description="Helical" evidence="1">
    <location>
        <begin position="89"/>
        <end position="108"/>
    </location>
</feature>
<dbReference type="EMBL" id="CACTIH010005592">
    <property type="protein sequence ID" value="CAA2998408.1"/>
    <property type="molecule type" value="Genomic_DNA"/>
</dbReference>
<comment type="caution">
    <text evidence="2">The sequence shown here is derived from an EMBL/GenBank/DDBJ whole genome shotgun (WGS) entry which is preliminary data.</text>
</comment>
<keyword evidence="1" id="KW-0812">Transmembrane</keyword>
<keyword evidence="3" id="KW-1185">Reference proteome</keyword>
<organism evidence="2 3">
    <name type="scientific">Olea europaea subsp. europaea</name>
    <dbReference type="NCBI Taxonomy" id="158383"/>
    <lineage>
        <taxon>Eukaryota</taxon>
        <taxon>Viridiplantae</taxon>
        <taxon>Streptophyta</taxon>
        <taxon>Embryophyta</taxon>
        <taxon>Tracheophyta</taxon>
        <taxon>Spermatophyta</taxon>
        <taxon>Magnoliopsida</taxon>
        <taxon>eudicotyledons</taxon>
        <taxon>Gunneridae</taxon>
        <taxon>Pentapetalae</taxon>
        <taxon>asterids</taxon>
        <taxon>lamiids</taxon>
        <taxon>Lamiales</taxon>
        <taxon>Oleaceae</taxon>
        <taxon>Oleeae</taxon>
        <taxon>Olea</taxon>
    </lineage>
</organism>
<dbReference type="AlphaFoldDB" id="A0A8S0SYY0"/>
<protein>
    <submittedName>
        <fullName evidence="2">Uncharacterized protein</fullName>
    </submittedName>
</protein>
<dbReference type="Proteomes" id="UP000594638">
    <property type="component" value="Unassembled WGS sequence"/>
</dbReference>
<dbReference type="Gramene" id="OE9A092757T1">
    <property type="protein sequence ID" value="OE9A092757C1"/>
    <property type="gene ID" value="OE9A092757"/>
</dbReference>
<name>A0A8S0SYY0_OLEEU</name>
<evidence type="ECO:0000313" key="2">
    <source>
        <dbReference type="EMBL" id="CAA2998408.1"/>
    </source>
</evidence>
<gene>
    <name evidence="2" type="ORF">OLEA9_A092757</name>
</gene>
<proteinExistence type="predicted"/>
<accession>A0A8S0SYY0</accession>
<sequence length="156" mass="17408">MNKEIDGWDMDDSEDQYGSVGSNEMEELVEPFPNTAASLIAPMTMKVEGGGGLKQQECSENFFSWQLLPGSMSVFSEVHQNDFLTKHQISMVLINFLHVFHVISLSLLSLSSSELPHLIMSMTNHRNMIVPFIISYFASSISCGISNLKGAKGFYY</sequence>
<keyword evidence="1" id="KW-0472">Membrane</keyword>
<evidence type="ECO:0000313" key="3">
    <source>
        <dbReference type="Proteomes" id="UP000594638"/>
    </source>
</evidence>
<reference evidence="2 3" key="1">
    <citation type="submission" date="2019-12" db="EMBL/GenBank/DDBJ databases">
        <authorList>
            <person name="Alioto T."/>
            <person name="Alioto T."/>
            <person name="Gomez Garrido J."/>
        </authorList>
    </citation>
    <scope>NUCLEOTIDE SEQUENCE [LARGE SCALE GENOMIC DNA]</scope>
</reference>
<keyword evidence="1" id="KW-1133">Transmembrane helix</keyword>